<evidence type="ECO:0008006" key="3">
    <source>
        <dbReference type="Google" id="ProtNLM"/>
    </source>
</evidence>
<accession>A0A975GIC7</accession>
<gene>
    <name evidence="1" type="ORF">dnl_41580</name>
</gene>
<sequence length="347" mass="41657">MNTKTNPKQDDFDSPWKEIIEQYFKEFIEFFFPEAYIDIDWERGYEFLDKELQQITKDAEETRRYVDKLARVWLKSGEEEWALIHADVQSQWEKAFSERMYIYNYRLFDKFRRHAASFAVLGDTGSKWKPDTYENSLWGCRIKFEFPVVKLADYRNKTEYLGKIDNPFAVVVLAHLKTQATAKNKGRRRAEKLTLIRLLYKKGYSKQDIINLFRFIDWIMHLPEKEEKLFWQELKNYEKEEKMRYVTTGERIGFKRGYKQGQQELMQELTQKGGQISLQKWFVSVSKLIAKKYKSDAELELTYMAGLDADDLSELNELIFDFQTLEQVHEWIDNRISSKENQDIQDC</sequence>
<dbReference type="Proteomes" id="UP000663720">
    <property type="component" value="Chromosome"/>
</dbReference>
<keyword evidence="2" id="KW-1185">Reference proteome</keyword>
<protein>
    <recommendedName>
        <fullName evidence="3">DUF4351 domain-containing protein</fullName>
    </recommendedName>
</protein>
<dbReference type="PANTHER" id="PTHR35586:SF1">
    <property type="entry name" value="SLL1691 PROTEIN"/>
    <property type="match status" value="1"/>
</dbReference>
<evidence type="ECO:0000313" key="1">
    <source>
        <dbReference type="EMBL" id="QTA81808.1"/>
    </source>
</evidence>
<dbReference type="RefSeq" id="WP_207687798.1">
    <property type="nucleotide sequence ID" value="NZ_CP061799.1"/>
</dbReference>
<name>A0A975GIC7_9BACT</name>
<organism evidence="1 2">
    <name type="scientific">Desulfonema limicola</name>
    <dbReference type="NCBI Taxonomy" id="45656"/>
    <lineage>
        <taxon>Bacteria</taxon>
        <taxon>Pseudomonadati</taxon>
        <taxon>Thermodesulfobacteriota</taxon>
        <taxon>Desulfobacteria</taxon>
        <taxon>Desulfobacterales</taxon>
        <taxon>Desulfococcaceae</taxon>
        <taxon>Desulfonema</taxon>
    </lineage>
</organism>
<dbReference type="EMBL" id="CP061799">
    <property type="protein sequence ID" value="QTA81808.1"/>
    <property type="molecule type" value="Genomic_DNA"/>
</dbReference>
<dbReference type="PANTHER" id="PTHR35586">
    <property type="entry name" value="SLL1691 PROTEIN"/>
    <property type="match status" value="1"/>
</dbReference>
<dbReference type="KEGG" id="dli:dnl_41580"/>
<reference evidence="1" key="1">
    <citation type="journal article" date="2021" name="Microb. Physiol.">
        <title>Proteogenomic Insights into the Physiology of Marine, Sulfate-Reducing, Filamentous Desulfonema limicola and Desulfonema magnum.</title>
        <authorList>
            <person name="Schnaars V."/>
            <person name="Wohlbrand L."/>
            <person name="Scheve S."/>
            <person name="Hinrichs C."/>
            <person name="Reinhardt R."/>
            <person name="Rabus R."/>
        </authorList>
    </citation>
    <scope>NUCLEOTIDE SEQUENCE</scope>
    <source>
        <strain evidence="1">5ac10</strain>
    </source>
</reference>
<dbReference type="AlphaFoldDB" id="A0A975GIC7"/>
<proteinExistence type="predicted"/>
<evidence type="ECO:0000313" key="2">
    <source>
        <dbReference type="Proteomes" id="UP000663720"/>
    </source>
</evidence>